<gene>
    <name evidence="2" type="ORF">FPZ12_031955</name>
</gene>
<name>A0A5N0UTL9_9PSEU</name>
<proteinExistence type="predicted"/>
<dbReference type="AlphaFoldDB" id="A0A5N0UTL9"/>
<dbReference type="RefSeq" id="WP_144749861.1">
    <property type="nucleotide sequence ID" value="NZ_VMNW02000065.1"/>
</dbReference>
<dbReference type="OrthoDB" id="3530622at2"/>
<feature type="domain" description="DUF5655" evidence="1">
    <location>
        <begin position="80"/>
        <end position="188"/>
    </location>
</feature>
<dbReference type="Proteomes" id="UP000319769">
    <property type="component" value="Unassembled WGS sequence"/>
</dbReference>
<evidence type="ECO:0000313" key="3">
    <source>
        <dbReference type="Proteomes" id="UP000319769"/>
    </source>
</evidence>
<evidence type="ECO:0000313" key="2">
    <source>
        <dbReference type="EMBL" id="KAA9154512.1"/>
    </source>
</evidence>
<dbReference type="EMBL" id="VMNW02000065">
    <property type="protein sequence ID" value="KAA9154512.1"/>
    <property type="molecule type" value="Genomic_DNA"/>
</dbReference>
<sequence>MVEVTAWERMRSWSAELLERRTGEGVDEWNRRVAGTGIGTEAELREWLAGQGVTGYAQMLLVMERFGYPDFLTADASALVDGQYADRPALRPVYDKVVALAAALDEVEVGARKTYVTLSTPRRKFAVVKATTKTRVDLGLRLDGIETTGRLESPQVLRDDALTARIPLQAPEDVDEEVADWLARAAELSR</sequence>
<evidence type="ECO:0000259" key="1">
    <source>
        <dbReference type="Pfam" id="PF18899"/>
    </source>
</evidence>
<protein>
    <recommendedName>
        <fullName evidence="1">DUF5655 domain-containing protein</fullName>
    </recommendedName>
</protein>
<accession>A0A5N0UTL9</accession>
<dbReference type="Pfam" id="PF18899">
    <property type="entry name" value="DUF5655"/>
    <property type="match status" value="1"/>
</dbReference>
<keyword evidence="3" id="KW-1185">Reference proteome</keyword>
<reference evidence="2" key="1">
    <citation type="submission" date="2019-09" db="EMBL/GenBank/DDBJ databases">
        <authorList>
            <person name="Teo W.F.A."/>
            <person name="Duangmal K."/>
        </authorList>
    </citation>
    <scope>NUCLEOTIDE SEQUENCE [LARGE SCALE GENOMIC DNA]</scope>
    <source>
        <strain evidence="2">K81G1</strain>
    </source>
</reference>
<organism evidence="2 3">
    <name type="scientific">Amycolatopsis acidicola</name>
    <dbReference type="NCBI Taxonomy" id="2596893"/>
    <lineage>
        <taxon>Bacteria</taxon>
        <taxon>Bacillati</taxon>
        <taxon>Actinomycetota</taxon>
        <taxon>Actinomycetes</taxon>
        <taxon>Pseudonocardiales</taxon>
        <taxon>Pseudonocardiaceae</taxon>
        <taxon>Amycolatopsis</taxon>
    </lineage>
</organism>
<comment type="caution">
    <text evidence="2">The sequence shown here is derived from an EMBL/GenBank/DDBJ whole genome shotgun (WGS) entry which is preliminary data.</text>
</comment>
<dbReference type="InterPro" id="IPR043714">
    <property type="entry name" value="DUF5655"/>
</dbReference>